<dbReference type="Pfam" id="PF04059">
    <property type="entry name" value="RRM_2"/>
    <property type="match status" value="1"/>
</dbReference>
<dbReference type="InterPro" id="IPR035979">
    <property type="entry name" value="RBD_domain_sf"/>
</dbReference>
<gene>
    <name evidence="2" type="ORF">PGLA1383_LOCUS33453</name>
</gene>
<dbReference type="SUPFAM" id="SSF54928">
    <property type="entry name" value="RNA-binding domain, RBD"/>
    <property type="match status" value="1"/>
</dbReference>
<reference evidence="2" key="1">
    <citation type="submission" date="2021-02" db="EMBL/GenBank/DDBJ databases">
        <authorList>
            <person name="Dougan E. K."/>
            <person name="Rhodes N."/>
            <person name="Thang M."/>
            <person name="Chan C."/>
        </authorList>
    </citation>
    <scope>NUCLEOTIDE SEQUENCE</scope>
</reference>
<feature type="non-terminal residue" evidence="2">
    <location>
        <position position="1"/>
    </location>
</feature>
<dbReference type="Proteomes" id="UP000654075">
    <property type="component" value="Unassembled WGS sequence"/>
</dbReference>
<name>A0A813FTX5_POLGL</name>
<protein>
    <recommendedName>
        <fullName evidence="1">Mei2-like C-terminal RNA recognition motif domain-containing protein</fullName>
    </recommendedName>
</protein>
<sequence length="163" mass="18036">MAPVTKQLLTAPAPSGPGLSELLGRFKKPLHDAALWENVDTVTLKNIPCRCRREEILGALADLGFGKETLTYFHLPIKQGKGSFNLGYCFVGFKTPELAATFHDRSIGFKFQSRQSDKVVTVEPAKVQYRNDPGYTPMHGDVVYFEERAQSNAVFGAVNNSNE</sequence>
<dbReference type="OrthoDB" id="433404at2759"/>
<dbReference type="AlphaFoldDB" id="A0A813FTX5"/>
<dbReference type="GO" id="GO:0003676">
    <property type="term" value="F:nucleic acid binding"/>
    <property type="evidence" value="ECO:0007669"/>
    <property type="project" value="InterPro"/>
</dbReference>
<evidence type="ECO:0000259" key="1">
    <source>
        <dbReference type="Pfam" id="PF04059"/>
    </source>
</evidence>
<dbReference type="EMBL" id="CAJNNV010025699">
    <property type="protein sequence ID" value="CAE8615741.1"/>
    <property type="molecule type" value="Genomic_DNA"/>
</dbReference>
<keyword evidence="3" id="KW-1185">Reference proteome</keyword>
<dbReference type="InterPro" id="IPR007201">
    <property type="entry name" value="Mei2-like_Rrm_C"/>
</dbReference>
<evidence type="ECO:0000313" key="2">
    <source>
        <dbReference type="EMBL" id="CAE8615741.1"/>
    </source>
</evidence>
<organism evidence="2 3">
    <name type="scientific">Polarella glacialis</name>
    <name type="common">Dinoflagellate</name>
    <dbReference type="NCBI Taxonomy" id="89957"/>
    <lineage>
        <taxon>Eukaryota</taxon>
        <taxon>Sar</taxon>
        <taxon>Alveolata</taxon>
        <taxon>Dinophyceae</taxon>
        <taxon>Suessiales</taxon>
        <taxon>Suessiaceae</taxon>
        <taxon>Polarella</taxon>
    </lineage>
</organism>
<feature type="domain" description="Mei2-like C-terminal RNA recognition motif" evidence="1">
    <location>
        <begin position="41"/>
        <end position="130"/>
    </location>
</feature>
<accession>A0A813FTX5</accession>
<comment type="caution">
    <text evidence="2">The sequence shown here is derived from an EMBL/GenBank/DDBJ whole genome shotgun (WGS) entry which is preliminary data.</text>
</comment>
<proteinExistence type="predicted"/>
<evidence type="ECO:0000313" key="3">
    <source>
        <dbReference type="Proteomes" id="UP000654075"/>
    </source>
</evidence>